<sequence length="128" mass="14706">MDITLYTILLLVSTSGILAGCRYDEELKEHTCGKHGECRETKISSLFVLRYCQCSRGYSGKESCDTICVDCCDNMAEQCRNKRYTSLCKLPKCLRRVLRSRKCPKTSPSRKKILETLHTYLSFCKKSK</sequence>
<dbReference type="EMBL" id="VXIV02001497">
    <property type="protein sequence ID" value="KAF6032513.1"/>
    <property type="molecule type" value="Genomic_DNA"/>
</dbReference>
<dbReference type="PROSITE" id="PS01186">
    <property type="entry name" value="EGF_2"/>
    <property type="match status" value="1"/>
</dbReference>
<evidence type="ECO:0000313" key="4">
    <source>
        <dbReference type="Proteomes" id="UP000593567"/>
    </source>
</evidence>
<dbReference type="Proteomes" id="UP000593567">
    <property type="component" value="Unassembled WGS sequence"/>
</dbReference>
<gene>
    <name evidence="3" type="ORF">EB796_009114</name>
</gene>
<feature type="signal peptide" evidence="1">
    <location>
        <begin position="1"/>
        <end position="19"/>
    </location>
</feature>
<feature type="domain" description="EGF-like" evidence="2">
    <location>
        <begin position="52"/>
        <end position="64"/>
    </location>
</feature>
<dbReference type="AlphaFoldDB" id="A0A7J7K2U4"/>
<accession>A0A7J7K2U4</accession>
<evidence type="ECO:0000259" key="2">
    <source>
        <dbReference type="PROSITE" id="PS01186"/>
    </source>
</evidence>
<keyword evidence="1" id="KW-0732">Signal</keyword>
<protein>
    <recommendedName>
        <fullName evidence="2">EGF-like domain-containing protein</fullName>
    </recommendedName>
</protein>
<evidence type="ECO:0000313" key="3">
    <source>
        <dbReference type="EMBL" id="KAF6032513.1"/>
    </source>
</evidence>
<comment type="caution">
    <text evidence="3">The sequence shown here is derived from an EMBL/GenBank/DDBJ whole genome shotgun (WGS) entry which is preliminary data.</text>
</comment>
<reference evidence="3" key="1">
    <citation type="submission" date="2020-06" db="EMBL/GenBank/DDBJ databases">
        <title>Draft genome of Bugula neritina, a colonial animal packing powerful symbionts and potential medicines.</title>
        <authorList>
            <person name="Rayko M."/>
        </authorList>
    </citation>
    <scope>NUCLEOTIDE SEQUENCE [LARGE SCALE GENOMIC DNA]</scope>
    <source>
        <strain evidence="3">Kwan_BN1</strain>
    </source>
</reference>
<evidence type="ECO:0000256" key="1">
    <source>
        <dbReference type="SAM" id="SignalP"/>
    </source>
</evidence>
<dbReference type="InterPro" id="IPR000742">
    <property type="entry name" value="EGF"/>
</dbReference>
<name>A0A7J7K2U4_BUGNE</name>
<proteinExistence type="predicted"/>
<keyword evidence="4" id="KW-1185">Reference proteome</keyword>
<feature type="chain" id="PRO_5029642995" description="EGF-like domain-containing protein" evidence="1">
    <location>
        <begin position="20"/>
        <end position="128"/>
    </location>
</feature>
<organism evidence="3 4">
    <name type="scientific">Bugula neritina</name>
    <name type="common">Brown bryozoan</name>
    <name type="synonym">Sertularia neritina</name>
    <dbReference type="NCBI Taxonomy" id="10212"/>
    <lineage>
        <taxon>Eukaryota</taxon>
        <taxon>Metazoa</taxon>
        <taxon>Spiralia</taxon>
        <taxon>Lophotrochozoa</taxon>
        <taxon>Bryozoa</taxon>
        <taxon>Gymnolaemata</taxon>
        <taxon>Cheilostomatida</taxon>
        <taxon>Flustrina</taxon>
        <taxon>Buguloidea</taxon>
        <taxon>Bugulidae</taxon>
        <taxon>Bugula</taxon>
    </lineage>
</organism>